<dbReference type="GO" id="GO:0004672">
    <property type="term" value="F:protein kinase activity"/>
    <property type="evidence" value="ECO:0007669"/>
    <property type="project" value="InterPro"/>
</dbReference>
<feature type="domain" description="Protein kinase" evidence="2">
    <location>
        <begin position="1"/>
        <end position="170"/>
    </location>
</feature>
<evidence type="ECO:0000313" key="3">
    <source>
        <dbReference type="EnsemblPlants" id="Bo4g091480.1"/>
    </source>
</evidence>
<dbReference type="Proteomes" id="UP000032141">
    <property type="component" value="Chromosome C4"/>
</dbReference>
<reference evidence="3" key="2">
    <citation type="submission" date="2015-03" db="UniProtKB">
        <authorList>
            <consortium name="EnsemblPlants"/>
        </authorList>
    </citation>
    <scope>IDENTIFICATION</scope>
</reference>
<organism evidence="3 4">
    <name type="scientific">Brassica oleracea var. oleracea</name>
    <dbReference type="NCBI Taxonomy" id="109376"/>
    <lineage>
        <taxon>Eukaryota</taxon>
        <taxon>Viridiplantae</taxon>
        <taxon>Streptophyta</taxon>
        <taxon>Embryophyta</taxon>
        <taxon>Tracheophyta</taxon>
        <taxon>Spermatophyta</taxon>
        <taxon>Magnoliopsida</taxon>
        <taxon>eudicotyledons</taxon>
        <taxon>Gunneridae</taxon>
        <taxon>Pentapetalae</taxon>
        <taxon>rosids</taxon>
        <taxon>malvids</taxon>
        <taxon>Brassicales</taxon>
        <taxon>Brassicaceae</taxon>
        <taxon>Brassiceae</taxon>
        <taxon>Brassica</taxon>
    </lineage>
</organism>
<evidence type="ECO:0000313" key="4">
    <source>
        <dbReference type="Proteomes" id="UP000032141"/>
    </source>
</evidence>
<dbReference type="EnsemblPlants" id="Bo4g091480.1">
    <property type="protein sequence ID" value="Bo4g091480.1"/>
    <property type="gene ID" value="Bo4g091480"/>
</dbReference>
<dbReference type="Gramene" id="Bo4g091480.1">
    <property type="protein sequence ID" value="Bo4g091480.1"/>
    <property type="gene ID" value="Bo4g091480"/>
</dbReference>
<proteinExistence type="predicted"/>
<dbReference type="Pfam" id="PF00069">
    <property type="entry name" value="Pkinase"/>
    <property type="match status" value="1"/>
</dbReference>
<dbReference type="Gene3D" id="1.10.510.10">
    <property type="entry name" value="Transferase(Phosphotransferase) domain 1"/>
    <property type="match status" value="1"/>
</dbReference>
<accession>A0A0D3BVL8</accession>
<dbReference type="PANTHER" id="PTHR45631:SF202">
    <property type="entry name" value="SENESCENCE-INDUCED RECEPTOR-LIKE SERINE_THREONINE-PROTEIN KINASE"/>
    <property type="match status" value="1"/>
</dbReference>
<reference evidence="3 4" key="1">
    <citation type="journal article" date="2014" name="Genome Biol.">
        <title>Transcriptome and methylome profiling reveals relics of genome dominance in the mesopolyploid Brassica oleracea.</title>
        <authorList>
            <person name="Parkin I.A."/>
            <person name="Koh C."/>
            <person name="Tang H."/>
            <person name="Robinson S.J."/>
            <person name="Kagale S."/>
            <person name="Clarke W.E."/>
            <person name="Town C.D."/>
            <person name="Nixon J."/>
            <person name="Krishnakumar V."/>
            <person name="Bidwell S.L."/>
            <person name="Denoeud F."/>
            <person name="Belcram H."/>
            <person name="Links M.G."/>
            <person name="Just J."/>
            <person name="Clarke C."/>
            <person name="Bender T."/>
            <person name="Huebert T."/>
            <person name="Mason A.S."/>
            <person name="Pires J.C."/>
            <person name="Barker G."/>
            <person name="Moore J."/>
            <person name="Walley P.G."/>
            <person name="Manoli S."/>
            <person name="Batley J."/>
            <person name="Edwards D."/>
            <person name="Nelson M.N."/>
            <person name="Wang X."/>
            <person name="Paterson A.H."/>
            <person name="King G."/>
            <person name="Bancroft I."/>
            <person name="Chalhoub B."/>
            <person name="Sharpe A.G."/>
        </authorList>
    </citation>
    <scope>NUCLEOTIDE SEQUENCE</scope>
    <source>
        <strain evidence="3 4">cv. TO1000</strain>
    </source>
</reference>
<keyword evidence="4" id="KW-1185">Reference proteome</keyword>
<dbReference type="AlphaFoldDB" id="A0A0D3BVL8"/>
<sequence length="170" mass="18737">MDYPNPNRTRKDHVVGLEYFHTGCKPPMIHRHVKSTNILLNEDFRAKLGDFGLSRSFPVGRETHVSTVVVGTPGFLHPDSRPRSASAQGVPDPSSNIRDPRATPARDLFLVRDSIRQLASDDQGVPDQATKDVCDPIEATRSIPARVPFVSSSRPNSFGGPIQQSSKVKR</sequence>
<dbReference type="PROSITE" id="PS50011">
    <property type="entry name" value="PROTEIN_KINASE_DOM"/>
    <property type="match status" value="1"/>
</dbReference>
<feature type="region of interest" description="Disordered" evidence="1">
    <location>
        <begin position="73"/>
        <end position="105"/>
    </location>
</feature>
<evidence type="ECO:0000259" key="2">
    <source>
        <dbReference type="PROSITE" id="PS50011"/>
    </source>
</evidence>
<feature type="compositionally biased region" description="Polar residues" evidence="1">
    <location>
        <begin position="83"/>
        <end position="97"/>
    </location>
</feature>
<name>A0A0D3BVL8_BRAOL</name>
<dbReference type="SUPFAM" id="SSF56112">
    <property type="entry name" value="Protein kinase-like (PK-like)"/>
    <property type="match status" value="1"/>
</dbReference>
<evidence type="ECO:0000256" key="1">
    <source>
        <dbReference type="SAM" id="MobiDB-lite"/>
    </source>
</evidence>
<dbReference type="InterPro" id="IPR011009">
    <property type="entry name" value="Kinase-like_dom_sf"/>
</dbReference>
<feature type="compositionally biased region" description="Polar residues" evidence="1">
    <location>
        <begin position="150"/>
        <end position="170"/>
    </location>
</feature>
<dbReference type="HOGENOM" id="CLU_1572840_0_0_1"/>
<dbReference type="PANTHER" id="PTHR45631">
    <property type="entry name" value="OS07G0107800 PROTEIN-RELATED"/>
    <property type="match status" value="1"/>
</dbReference>
<dbReference type="InterPro" id="IPR000719">
    <property type="entry name" value="Prot_kinase_dom"/>
</dbReference>
<dbReference type="GO" id="GO:0005524">
    <property type="term" value="F:ATP binding"/>
    <property type="evidence" value="ECO:0007669"/>
    <property type="project" value="InterPro"/>
</dbReference>
<protein>
    <recommendedName>
        <fullName evidence="2">Protein kinase domain-containing protein</fullName>
    </recommendedName>
</protein>
<feature type="region of interest" description="Disordered" evidence="1">
    <location>
        <begin position="144"/>
        <end position="170"/>
    </location>
</feature>